<dbReference type="GO" id="GO:0008483">
    <property type="term" value="F:transaminase activity"/>
    <property type="evidence" value="ECO:0007669"/>
    <property type="project" value="UniProtKB-KW"/>
</dbReference>
<dbReference type="PIRSF" id="PIRSF000521">
    <property type="entry name" value="Transaminase_4ab_Lys_Orn"/>
    <property type="match status" value="1"/>
</dbReference>
<gene>
    <name evidence="6" type="ORF">F5I99_18600</name>
</gene>
<dbReference type="InterPro" id="IPR015422">
    <property type="entry name" value="PyrdxlP-dep_Trfase_small"/>
</dbReference>
<evidence type="ECO:0000313" key="6">
    <source>
        <dbReference type="EMBL" id="QEW08338.1"/>
    </source>
</evidence>
<dbReference type="CDD" id="cd00610">
    <property type="entry name" value="OAT_like"/>
    <property type="match status" value="1"/>
</dbReference>
<dbReference type="InterPro" id="IPR015424">
    <property type="entry name" value="PyrdxlP-dep_Trfase"/>
</dbReference>
<organism evidence="6 7">
    <name type="scientific">Nitrincola iocasae</name>
    <dbReference type="NCBI Taxonomy" id="2614693"/>
    <lineage>
        <taxon>Bacteria</taxon>
        <taxon>Pseudomonadati</taxon>
        <taxon>Pseudomonadota</taxon>
        <taxon>Gammaproteobacteria</taxon>
        <taxon>Oceanospirillales</taxon>
        <taxon>Oceanospirillaceae</taxon>
        <taxon>Nitrincola</taxon>
    </lineage>
</organism>
<dbReference type="Proteomes" id="UP000325606">
    <property type="component" value="Chromosome"/>
</dbReference>
<keyword evidence="6" id="KW-0032">Aminotransferase</keyword>
<dbReference type="GO" id="GO:0030170">
    <property type="term" value="F:pyridoxal phosphate binding"/>
    <property type="evidence" value="ECO:0007669"/>
    <property type="project" value="InterPro"/>
</dbReference>
<evidence type="ECO:0000256" key="3">
    <source>
        <dbReference type="ARBA" id="ARBA00022898"/>
    </source>
</evidence>
<name>A0A5J6LIJ4_9GAMM</name>
<keyword evidence="7" id="KW-1185">Reference proteome</keyword>
<dbReference type="EMBL" id="CP044222">
    <property type="protein sequence ID" value="QEW08338.1"/>
    <property type="molecule type" value="Genomic_DNA"/>
</dbReference>
<evidence type="ECO:0000256" key="2">
    <source>
        <dbReference type="ARBA" id="ARBA00008954"/>
    </source>
</evidence>
<dbReference type="Pfam" id="PF00202">
    <property type="entry name" value="Aminotran_3"/>
    <property type="match status" value="1"/>
</dbReference>
<dbReference type="RefSeq" id="WP_151058660.1">
    <property type="nucleotide sequence ID" value="NZ_CP044222.1"/>
</dbReference>
<dbReference type="SUPFAM" id="SSF53383">
    <property type="entry name" value="PLP-dependent transferases"/>
    <property type="match status" value="1"/>
</dbReference>
<feature type="domain" description="MOSC" evidence="5">
    <location>
        <begin position="362"/>
        <end position="417"/>
    </location>
</feature>
<keyword evidence="3 4" id="KW-0663">Pyridoxal phosphate</keyword>
<dbReference type="KEGG" id="nik:F5I99_18600"/>
<dbReference type="Gene3D" id="3.40.640.10">
    <property type="entry name" value="Type I PLP-dependent aspartate aminotransferase-like (Major domain)"/>
    <property type="match status" value="1"/>
</dbReference>
<evidence type="ECO:0000259" key="5">
    <source>
        <dbReference type="PROSITE" id="PS51340"/>
    </source>
</evidence>
<comment type="cofactor">
    <cofactor evidence="1">
        <name>pyridoxal 5'-phosphate</name>
        <dbReference type="ChEBI" id="CHEBI:597326"/>
    </cofactor>
</comment>
<dbReference type="PANTHER" id="PTHR45688:SF13">
    <property type="entry name" value="ALANINE--GLYOXYLATE AMINOTRANSFERASE 2-LIKE"/>
    <property type="match status" value="1"/>
</dbReference>
<dbReference type="PANTHER" id="PTHR45688">
    <property type="match status" value="1"/>
</dbReference>
<protein>
    <submittedName>
        <fullName evidence="6">Aminotransferase class III-fold pyridoxal phosphate-dependent enzyme</fullName>
    </submittedName>
</protein>
<sequence>MTEHSALIQRRQRLLGRSYRLFYQQPLYPVKGEGVWLYEADGKRYLDAYNNVVSVGHCHPRVVEAICQQAAQLNTHTRYLHDSILDYAERLLALFPDVLNNLTLTCSGSEANDLALRIAREVTGNRIALVTRWAYHGTTSSIAELSPSLGVGVSDQVRLIDAPDTFRAPGQWLQQLRQVLDQMAAEGLRPAALMMDGLFSSDGIFSPPAAEIQQAVNWVRQAGGVYIADEVQSGFARTGDDFWGFCRYQLVPDLVTLGKPMGNGHPVAGLVARSDLLDLFGERQRYFNTFGGNPVSCCAAAAVLDVIESEHLQVNARIQGQRLGRQLNDLAQRHEVIGDIRGAGLFYGVELVKDRNSLAPATALASRVVNGMREAGVLISATGPDANVLKIRPPLVFTAEHVELLSDTLDQVLTRLS</sequence>
<comment type="similarity">
    <text evidence="2 4">Belongs to the class-III pyridoxal-phosphate-dependent aminotransferase family.</text>
</comment>
<proteinExistence type="inferred from homology"/>
<dbReference type="InterPro" id="IPR005302">
    <property type="entry name" value="MoCF_Sase_C"/>
</dbReference>
<dbReference type="InterPro" id="IPR049704">
    <property type="entry name" value="Aminotrans_3_PPA_site"/>
</dbReference>
<dbReference type="PROSITE" id="PS00600">
    <property type="entry name" value="AA_TRANSFER_CLASS_3"/>
    <property type="match status" value="1"/>
</dbReference>
<accession>A0A5J6LIJ4</accession>
<evidence type="ECO:0000256" key="4">
    <source>
        <dbReference type="RuleBase" id="RU003560"/>
    </source>
</evidence>
<dbReference type="InterPro" id="IPR015421">
    <property type="entry name" value="PyrdxlP-dep_Trfase_major"/>
</dbReference>
<evidence type="ECO:0000256" key="1">
    <source>
        <dbReference type="ARBA" id="ARBA00001933"/>
    </source>
</evidence>
<reference evidence="6 7" key="1">
    <citation type="submission" date="2019-09" db="EMBL/GenBank/DDBJ databases">
        <title>Nitrincola iocasae sp. nov., a bacterium isolated from the sediment collected at a cold seep field in South China Sea.</title>
        <authorList>
            <person name="Zhang H."/>
            <person name="Wang H."/>
            <person name="Li C."/>
        </authorList>
    </citation>
    <scope>NUCLEOTIDE SEQUENCE [LARGE SCALE GENOMIC DNA]</scope>
    <source>
        <strain evidence="6 7">KXZD1103</strain>
    </source>
</reference>
<dbReference type="AlphaFoldDB" id="A0A5J6LIJ4"/>
<dbReference type="PROSITE" id="PS51340">
    <property type="entry name" value="MOSC"/>
    <property type="match status" value="1"/>
</dbReference>
<dbReference type="InterPro" id="IPR005814">
    <property type="entry name" value="Aminotrans_3"/>
</dbReference>
<evidence type="ECO:0000313" key="7">
    <source>
        <dbReference type="Proteomes" id="UP000325606"/>
    </source>
</evidence>
<dbReference type="GO" id="GO:0030151">
    <property type="term" value="F:molybdenum ion binding"/>
    <property type="evidence" value="ECO:0007669"/>
    <property type="project" value="InterPro"/>
</dbReference>
<dbReference type="Gene3D" id="3.90.1150.10">
    <property type="entry name" value="Aspartate Aminotransferase, domain 1"/>
    <property type="match status" value="1"/>
</dbReference>
<keyword evidence="6" id="KW-0808">Transferase</keyword>